<dbReference type="EMBL" id="KV454406">
    <property type="protein sequence ID" value="ODQ68458.1"/>
    <property type="molecule type" value="Genomic_DNA"/>
</dbReference>
<feature type="region of interest" description="Disordered" evidence="1">
    <location>
        <begin position="204"/>
        <end position="256"/>
    </location>
</feature>
<feature type="region of interest" description="Disordered" evidence="1">
    <location>
        <begin position="1"/>
        <end position="77"/>
    </location>
</feature>
<dbReference type="Proteomes" id="UP000095009">
    <property type="component" value="Unassembled WGS sequence"/>
</dbReference>
<proteinExistence type="predicted"/>
<feature type="compositionally biased region" description="Low complexity" evidence="1">
    <location>
        <begin position="204"/>
        <end position="223"/>
    </location>
</feature>
<name>A0A1E3PT43_9ASCO</name>
<feature type="region of interest" description="Disordered" evidence="1">
    <location>
        <begin position="126"/>
        <end position="147"/>
    </location>
</feature>
<evidence type="ECO:0000256" key="1">
    <source>
        <dbReference type="SAM" id="MobiDB-lite"/>
    </source>
</evidence>
<feature type="compositionally biased region" description="Low complexity" evidence="1">
    <location>
        <begin position="32"/>
        <end position="42"/>
    </location>
</feature>
<protein>
    <submittedName>
        <fullName evidence="2">Uncharacterized protein</fullName>
    </submittedName>
</protein>
<feature type="region of interest" description="Disordered" evidence="1">
    <location>
        <begin position="400"/>
        <end position="431"/>
    </location>
</feature>
<feature type="compositionally biased region" description="Polar residues" evidence="1">
    <location>
        <begin position="331"/>
        <end position="362"/>
    </location>
</feature>
<evidence type="ECO:0000313" key="3">
    <source>
        <dbReference type="Proteomes" id="UP000095009"/>
    </source>
</evidence>
<feature type="region of interest" description="Disordered" evidence="1">
    <location>
        <begin position="331"/>
        <end position="364"/>
    </location>
</feature>
<feature type="compositionally biased region" description="Polar residues" evidence="1">
    <location>
        <begin position="1"/>
        <end position="11"/>
    </location>
</feature>
<feature type="compositionally biased region" description="Polar residues" evidence="1">
    <location>
        <begin position="414"/>
        <end position="429"/>
    </location>
</feature>
<gene>
    <name evidence="2" type="ORF">NADFUDRAFT_39833</name>
</gene>
<reference evidence="2 3" key="1">
    <citation type="journal article" date="2016" name="Proc. Natl. Acad. Sci. U.S.A.">
        <title>Comparative genomics of biotechnologically important yeasts.</title>
        <authorList>
            <person name="Riley R."/>
            <person name="Haridas S."/>
            <person name="Wolfe K.H."/>
            <person name="Lopes M.R."/>
            <person name="Hittinger C.T."/>
            <person name="Goeker M."/>
            <person name="Salamov A.A."/>
            <person name="Wisecaver J.H."/>
            <person name="Long T.M."/>
            <person name="Calvey C.H."/>
            <person name="Aerts A.L."/>
            <person name="Barry K.W."/>
            <person name="Choi C."/>
            <person name="Clum A."/>
            <person name="Coughlan A.Y."/>
            <person name="Deshpande S."/>
            <person name="Douglass A.P."/>
            <person name="Hanson S.J."/>
            <person name="Klenk H.-P."/>
            <person name="LaButti K.M."/>
            <person name="Lapidus A."/>
            <person name="Lindquist E.A."/>
            <person name="Lipzen A.M."/>
            <person name="Meier-Kolthoff J.P."/>
            <person name="Ohm R.A."/>
            <person name="Otillar R.P."/>
            <person name="Pangilinan J.L."/>
            <person name="Peng Y."/>
            <person name="Rokas A."/>
            <person name="Rosa C.A."/>
            <person name="Scheuner C."/>
            <person name="Sibirny A.A."/>
            <person name="Slot J.C."/>
            <person name="Stielow J.B."/>
            <person name="Sun H."/>
            <person name="Kurtzman C.P."/>
            <person name="Blackwell M."/>
            <person name="Grigoriev I.V."/>
            <person name="Jeffries T.W."/>
        </authorList>
    </citation>
    <scope>NUCLEOTIDE SEQUENCE [LARGE SCALE GENOMIC DNA]</scope>
    <source>
        <strain evidence="2 3">DSM 6958</strain>
    </source>
</reference>
<dbReference type="AlphaFoldDB" id="A0A1E3PT43"/>
<feature type="compositionally biased region" description="Polar residues" evidence="1">
    <location>
        <begin position="65"/>
        <end position="75"/>
    </location>
</feature>
<keyword evidence="3" id="KW-1185">Reference proteome</keyword>
<evidence type="ECO:0000313" key="2">
    <source>
        <dbReference type="EMBL" id="ODQ68458.1"/>
    </source>
</evidence>
<accession>A0A1E3PT43</accession>
<organism evidence="2 3">
    <name type="scientific">Nadsonia fulvescens var. elongata DSM 6958</name>
    <dbReference type="NCBI Taxonomy" id="857566"/>
    <lineage>
        <taxon>Eukaryota</taxon>
        <taxon>Fungi</taxon>
        <taxon>Dikarya</taxon>
        <taxon>Ascomycota</taxon>
        <taxon>Saccharomycotina</taxon>
        <taxon>Dipodascomycetes</taxon>
        <taxon>Dipodascales</taxon>
        <taxon>Dipodascales incertae sedis</taxon>
        <taxon>Nadsonia</taxon>
    </lineage>
</organism>
<feature type="compositionally biased region" description="Polar residues" evidence="1">
    <location>
        <begin position="126"/>
        <end position="141"/>
    </location>
</feature>
<sequence length="487" mass="54101">MFASSPLSHPTATPLDHHNSYNPLATPVPIITNSTTSNSTVTRAPRNHPSTISPQIGHKRPAGTTPFTPSHQPATPQRRKILAEVRPPNSLQARLDLLTSLSENHPILSPPFVLPELMPKDDTNYNHQESSRIQTTMQPSSPVRKREKENIFTPLPQRSETNNREAVMQSAPALITYHSKSSNIRRSMTSINNLFINAKYSTSTSASATPSNNSNDPSSAFSPINRPKLIHHKTTHSGSPPDKEGNSDTKAPQPQISWSRDYSLFEHLPSSKTCRNPSKVNLDTSVEHHNSKPVFLHYDSSKNQDQGQDYDQNQNQNQTLTLNHNQILSQDQEQEQENIFNERSSPSDTPLQSPTLPISSFVSRDPITMAPSPAQTALNSTMTSVLASTPVSVSPTISTLNSLSSPQPHLAALGSSTKEPQPTAFITSTPMPPNSELLCALSLDRTEQNLMQQMRHEMEFRAWKSEKEVAELKETIDFLELERRFNL</sequence>